<gene>
    <name evidence="1" type="ORF">GCM10022277_06620</name>
</gene>
<dbReference type="PANTHER" id="PTHR12475:SF4">
    <property type="entry name" value="PROTEIN THEM6"/>
    <property type="match status" value="1"/>
</dbReference>
<evidence type="ECO:0000313" key="2">
    <source>
        <dbReference type="Proteomes" id="UP001501565"/>
    </source>
</evidence>
<dbReference type="Pfam" id="PF13279">
    <property type="entry name" value="4HBT_2"/>
    <property type="match status" value="1"/>
</dbReference>
<dbReference type="InterPro" id="IPR051490">
    <property type="entry name" value="THEM6_lcsJ_thioesterase"/>
</dbReference>
<dbReference type="SUPFAM" id="SSF54637">
    <property type="entry name" value="Thioesterase/thiol ester dehydrase-isomerase"/>
    <property type="match status" value="1"/>
</dbReference>
<comment type="caution">
    <text evidence="1">The sequence shown here is derived from an EMBL/GenBank/DDBJ whole genome shotgun (WGS) entry which is preliminary data.</text>
</comment>
<proteinExistence type="predicted"/>
<organism evidence="1 2">
    <name type="scientific">Litoribacillus peritrichatus</name>
    <dbReference type="NCBI Taxonomy" id="718191"/>
    <lineage>
        <taxon>Bacteria</taxon>
        <taxon>Pseudomonadati</taxon>
        <taxon>Pseudomonadota</taxon>
        <taxon>Gammaproteobacteria</taxon>
        <taxon>Oceanospirillales</taxon>
        <taxon>Oceanospirillaceae</taxon>
        <taxon>Litoribacillus</taxon>
    </lineage>
</organism>
<protein>
    <recommendedName>
        <fullName evidence="3">Thioesterase</fullName>
    </recommendedName>
</protein>
<evidence type="ECO:0000313" key="1">
    <source>
        <dbReference type="EMBL" id="GAA3914821.1"/>
    </source>
</evidence>
<keyword evidence="2" id="KW-1185">Reference proteome</keyword>
<accession>A0ABP7M4Z4</accession>
<sequence length="184" mass="21252">MLILLLKLRRLGKLSSKDTVEFNSRVWPTDLDLNGHMTNTRYVSLFDLSIIQLFSQMGFMGSLTQMKWKPMINARNISFLKELSPFESFKVSSKIICWDRSFVYIEHRIRNKQSKTSAVCYSRGLFLAKKGLISFKDVLAHANELQQGPTDIAAMTQNGSPEMPEHIKHWKETLNHQKKQTKSS</sequence>
<dbReference type="CDD" id="cd00586">
    <property type="entry name" value="4HBT"/>
    <property type="match status" value="1"/>
</dbReference>
<dbReference type="Proteomes" id="UP001501565">
    <property type="component" value="Unassembled WGS sequence"/>
</dbReference>
<dbReference type="EMBL" id="BAABBN010000004">
    <property type="protein sequence ID" value="GAA3914821.1"/>
    <property type="molecule type" value="Genomic_DNA"/>
</dbReference>
<dbReference type="Gene3D" id="3.10.129.10">
    <property type="entry name" value="Hotdog Thioesterase"/>
    <property type="match status" value="1"/>
</dbReference>
<dbReference type="InterPro" id="IPR029069">
    <property type="entry name" value="HotDog_dom_sf"/>
</dbReference>
<evidence type="ECO:0008006" key="3">
    <source>
        <dbReference type="Google" id="ProtNLM"/>
    </source>
</evidence>
<dbReference type="RefSeq" id="WP_344795467.1">
    <property type="nucleotide sequence ID" value="NZ_BAABBN010000004.1"/>
</dbReference>
<reference evidence="2" key="1">
    <citation type="journal article" date="2019" name="Int. J. Syst. Evol. Microbiol.">
        <title>The Global Catalogue of Microorganisms (GCM) 10K type strain sequencing project: providing services to taxonomists for standard genome sequencing and annotation.</title>
        <authorList>
            <consortium name="The Broad Institute Genomics Platform"/>
            <consortium name="The Broad Institute Genome Sequencing Center for Infectious Disease"/>
            <person name="Wu L."/>
            <person name="Ma J."/>
        </authorList>
    </citation>
    <scope>NUCLEOTIDE SEQUENCE [LARGE SCALE GENOMIC DNA]</scope>
    <source>
        <strain evidence="2">JCM 17551</strain>
    </source>
</reference>
<dbReference type="PANTHER" id="PTHR12475">
    <property type="match status" value="1"/>
</dbReference>
<name>A0ABP7M4Z4_9GAMM</name>